<gene>
    <name evidence="6" type="ORF">F444_12619</name>
</gene>
<dbReference type="EMBL" id="ANJA01002247">
    <property type="protein sequence ID" value="ETO70965.1"/>
    <property type="molecule type" value="Genomic_DNA"/>
</dbReference>
<comment type="subcellular location">
    <subcellularLocation>
        <location evidence="1 5">Secreted</location>
    </subcellularLocation>
</comment>
<organism evidence="6 7">
    <name type="scientific">Phytophthora nicotianae P1976</name>
    <dbReference type="NCBI Taxonomy" id="1317066"/>
    <lineage>
        <taxon>Eukaryota</taxon>
        <taxon>Sar</taxon>
        <taxon>Stramenopiles</taxon>
        <taxon>Oomycota</taxon>
        <taxon>Peronosporomycetes</taxon>
        <taxon>Peronosporales</taxon>
        <taxon>Peronosporaceae</taxon>
        <taxon>Phytophthora</taxon>
    </lineage>
</organism>
<name>A0A080ZWF4_PHYNI</name>
<evidence type="ECO:0000256" key="4">
    <source>
        <dbReference type="ARBA" id="ARBA00022729"/>
    </source>
</evidence>
<comment type="caution">
    <text evidence="6">The sequence shown here is derived from an EMBL/GenBank/DDBJ whole genome shotgun (WGS) entry which is preliminary data.</text>
</comment>
<protein>
    <recommendedName>
        <fullName evidence="5">RxLR effector protein</fullName>
    </recommendedName>
</protein>
<comment type="similarity">
    <text evidence="2 5">Belongs to the RxLR effector family.</text>
</comment>
<comment type="domain">
    <text evidence="5">The RxLR-dEER motif acts to carry the protein into the host cell cytoplasm through binding to cell surface phosphatidylinositol-3-phosphate.</text>
</comment>
<accession>A0A080ZWF4</accession>
<evidence type="ECO:0000256" key="1">
    <source>
        <dbReference type="ARBA" id="ARBA00004613"/>
    </source>
</evidence>
<feature type="chain" id="PRO_5044959855" description="RxLR effector protein" evidence="5">
    <location>
        <begin position="22"/>
        <end position="116"/>
    </location>
</feature>
<reference evidence="6 7" key="1">
    <citation type="submission" date="2013-11" db="EMBL/GenBank/DDBJ databases">
        <title>The Genome Sequence of Phytophthora parasitica P1976.</title>
        <authorList>
            <consortium name="The Broad Institute Genomics Platform"/>
            <person name="Russ C."/>
            <person name="Tyler B."/>
            <person name="Panabieres F."/>
            <person name="Shan W."/>
            <person name="Tripathy S."/>
            <person name="Grunwald N."/>
            <person name="Machado M."/>
            <person name="Johnson C.S."/>
            <person name="Walker B."/>
            <person name="Young S."/>
            <person name="Zeng Q."/>
            <person name="Gargeya S."/>
            <person name="Fitzgerald M."/>
            <person name="Haas B."/>
            <person name="Abouelleil A."/>
            <person name="Allen A.W."/>
            <person name="Alvarado L."/>
            <person name="Arachchi H.M."/>
            <person name="Berlin A.M."/>
            <person name="Chapman S.B."/>
            <person name="Gainer-Dewar J."/>
            <person name="Goldberg J."/>
            <person name="Griggs A."/>
            <person name="Gujja S."/>
            <person name="Hansen M."/>
            <person name="Howarth C."/>
            <person name="Imamovic A."/>
            <person name="Ireland A."/>
            <person name="Larimer J."/>
            <person name="McCowan C."/>
            <person name="Murphy C."/>
            <person name="Pearson M."/>
            <person name="Poon T.W."/>
            <person name="Priest M."/>
            <person name="Roberts A."/>
            <person name="Saif S."/>
            <person name="Shea T."/>
            <person name="Sisk P."/>
            <person name="Sykes S."/>
            <person name="Wortman J."/>
            <person name="Nusbaum C."/>
            <person name="Birren B."/>
        </authorList>
    </citation>
    <scope>NUCLEOTIDE SEQUENCE [LARGE SCALE GENOMIC DNA]</scope>
    <source>
        <strain evidence="6 7">P1976</strain>
    </source>
</reference>
<comment type="function">
    <text evidence="5">Effector that suppresses plant defense responses during pathogen infection.</text>
</comment>
<evidence type="ECO:0000256" key="3">
    <source>
        <dbReference type="ARBA" id="ARBA00022525"/>
    </source>
</evidence>
<sequence length="116" mass="13636">MRLIYFVTIITVVTLQASCYARVEEKDSNQDEVANVIESTSAMSVPHVERQRLLRHITNGVADEGDLGEEERYFKNIVTWLNKRATLRNARRHSRKMDKYRRAAIKKAIYINRKRL</sequence>
<dbReference type="AlphaFoldDB" id="A0A080ZWF4"/>
<dbReference type="InterPro" id="IPR031825">
    <property type="entry name" value="RXLR"/>
</dbReference>
<evidence type="ECO:0000313" key="7">
    <source>
        <dbReference type="Proteomes" id="UP000028582"/>
    </source>
</evidence>
<evidence type="ECO:0000256" key="2">
    <source>
        <dbReference type="ARBA" id="ARBA00010400"/>
    </source>
</evidence>
<feature type="signal peptide" evidence="5">
    <location>
        <begin position="1"/>
        <end position="21"/>
    </location>
</feature>
<keyword evidence="3 5" id="KW-0964">Secreted</keyword>
<dbReference type="Pfam" id="PF16810">
    <property type="entry name" value="RXLR"/>
    <property type="match status" value="1"/>
</dbReference>
<proteinExistence type="inferred from homology"/>
<evidence type="ECO:0000313" key="6">
    <source>
        <dbReference type="EMBL" id="ETO70965.1"/>
    </source>
</evidence>
<evidence type="ECO:0000256" key="5">
    <source>
        <dbReference type="RuleBase" id="RU367124"/>
    </source>
</evidence>
<keyword evidence="4 5" id="KW-0732">Signal</keyword>
<dbReference type="Proteomes" id="UP000028582">
    <property type="component" value="Unassembled WGS sequence"/>
</dbReference>